<name>A0A2U1LVD7_ARTAN</name>
<dbReference type="AlphaFoldDB" id="A0A2U1LVD7"/>
<dbReference type="Gene3D" id="2.40.50.140">
    <property type="entry name" value="Nucleic acid-binding proteins"/>
    <property type="match status" value="1"/>
</dbReference>
<dbReference type="EMBL" id="PKPP01007607">
    <property type="protein sequence ID" value="PWA52934.1"/>
    <property type="molecule type" value="Genomic_DNA"/>
</dbReference>
<dbReference type="InterPro" id="IPR003871">
    <property type="entry name" value="RFA1B/D_OB_1st"/>
</dbReference>
<dbReference type="Pfam" id="PF02721">
    <property type="entry name" value="DUF223"/>
    <property type="match status" value="1"/>
</dbReference>
<protein>
    <submittedName>
        <fullName evidence="2">Replication protein A 70 kDa DNA-binding subunit D</fullName>
    </submittedName>
</protein>
<keyword evidence="2" id="KW-0238">DNA-binding</keyword>
<dbReference type="GO" id="GO:0003677">
    <property type="term" value="F:DNA binding"/>
    <property type="evidence" value="ECO:0007669"/>
    <property type="project" value="UniProtKB-KW"/>
</dbReference>
<evidence type="ECO:0000313" key="2">
    <source>
        <dbReference type="EMBL" id="PWA52934.1"/>
    </source>
</evidence>
<evidence type="ECO:0000313" key="3">
    <source>
        <dbReference type="Proteomes" id="UP000245207"/>
    </source>
</evidence>
<feature type="domain" description="Replication protein A 70 kDa DNA-binding subunit B/D first OB fold" evidence="1">
    <location>
        <begin position="1"/>
        <end position="64"/>
    </location>
</feature>
<dbReference type="OrthoDB" id="1430023at2759"/>
<dbReference type="InterPro" id="IPR012340">
    <property type="entry name" value="NA-bd_OB-fold"/>
</dbReference>
<keyword evidence="3" id="KW-1185">Reference proteome</keyword>
<accession>A0A2U1LVD7</accession>
<dbReference type="SUPFAM" id="SSF50249">
    <property type="entry name" value="Nucleic acid-binding proteins"/>
    <property type="match status" value="1"/>
</dbReference>
<dbReference type="CDD" id="cd04480">
    <property type="entry name" value="RPA1_DBD_A_like"/>
    <property type="match status" value="1"/>
</dbReference>
<organism evidence="2 3">
    <name type="scientific">Artemisia annua</name>
    <name type="common">Sweet wormwood</name>
    <dbReference type="NCBI Taxonomy" id="35608"/>
    <lineage>
        <taxon>Eukaryota</taxon>
        <taxon>Viridiplantae</taxon>
        <taxon>Streptophyta</taxon>
        <taxon>Embryophyta</taxon>
        <taxon>Tracheophyta</taxon>
        <taxon>Spermatophyta</taxon>
        <taxon>Magnoliopsida</taxon>
        <taxon>eudicotyledons</taxon>
        <taxon>Gunneridae</taxon>
        <taxon>Pentapetalae</taxon>
        <taxon>asterids</taxon>
        <taxon>campanulids</taxon>
        <taxon>Asterales</taxon>
        <taxon>Asteraceae</taxon>
        <taxon>Asteroideae</taxon>
        <taxon>Anthemideae</taxon>
        <taxon>Artemisiinae</taxon>
        <taxon>Artemisia</taxon>
    </lineage>
</organism>
<evidence type="ECO:0000259" key="1">
    <source>
        <dbReference type="Pfam" id="PF02721"/>
    </source>
</evidence>
<gene>
    <name evidence="2" type="ORF">CTI12_AA449890</name>
</gene>
<reference evidence="2 3" key="1">
    <citation type="journal article" date="2018" name="Mol. Plant">
        <title>The genome of Artemisia annua provides insight into the evolution of Asteraceae family and artemisinin biosynthesis.</title>
        <authorList>
            <person name="Shen Q."/>
            <person name="Zhang L."/>
            <person name="Liao Z."/>
            <person name="Wang S."/>
            <person name="Yan T."/>
            <person name="Shi P."/>
            <person name="Liu M."/>
            <person name="Fu X."/>
            <person name="Pan Q."/>
            <person name="Wang Y."/>
            <person name="Lv Z."/>
            <person name="Lu X."/>
            <person name="Zhang F."/>
            <person name="Jiang W."/>
            <person name="Ma Y."/>
            <person name="Chen M."/>
            <person name="Hao X."/>
            <person name="Li L."/>
            <person name="Tang Y."/>
            <person name="Lv G."/>
            <person name="Zhou Y."/>
            <person name="Sun X."/>
            <person name="Brodelius P.E."/>
            <person name="Rose J.K.C."/>
            <person name="Tang K."/>
        </authorList>
    </citation>
    <scope>NUCLEOTIDE SEQUENCE [LARGE SCALE GENOMIC DNA]</scope>
    <source>
        <strain evidence="3">cv. Huhao1</strain>
        <tissue evidence="2">Leaf</tissue>
    </source>
</reference>
<proteinExistence type="predicted"/>
<dbReference type="Proteomes" id="UP000245207">
    <property type="component" value="Unassembled WGS sequence"/>
</dbReference>
<comment type="caution">
    <text evidence="2">The sequence shown here is derived from an EMBL/GenBank/DDBJ whole genome shotgun (WGS) entry which is preliminary data.</text>
</comment>
<sequence length="162" mass="18398">MDQEGSRISATVGNKMVSEFESSLLREGGSVHLSNFYVAKNNGPYKVANHLSKINFHKKTYVKASQSVRFYPFTYIVEDNAKEKQVVDVIGHVGVVIPGERKGKLNRRMVIELEDIEKNALLGYILGMCPKEIGNVFEVWYDWLKLSTQNKGGWVCKIKKGW</sequence>